<keyword evidence="1" id="KW-0732">Signal</keyword>
<dbReference type="AlphaFoldDB" id="A0A418WK42"/>
<sequence length="117" mass="12802">MTMPRPLLAAVIALAMPAAALAHHGWSSYDAEKVIKVTAPLQSLNWGNPHGTAKVTYQKRTWDVILAPVARMEARGLSKAMLAPDKKVTLEGYPRRDGTPEMRIERVTAGGKTVELR</sequence>
<dbReference type="Pfam" id="PF19649">
    <property type="entry name" value="DUF6152"/>
    <property type="match status" value="1"/>
</dbReference>
<feature type="signal peptide" evidence="1">
    <location>
        <begin position="1"/>
        <end position="22"/>
    </location>
</feature>
<gene>
    <name evidence="2" type="ORF">D3876_09215</name>
</gene>
<keyword evidence="3" id="KW-1185">Reference proteome</keyword>
<organism evidence="2 3">
    <name type="scientific">Sphingomonas cavernae</name>
    <dbReference type="NCBI Taxonomy" id="2320861"/>
    <lineage>
        <taxon>Bacteria</taxon>
        <taxon>Pseudomonadati</taxon>
        <taxon>Pseudomonadota</taxon>
        <taxon>Alphaproteobacteria</taxon>
        <taxon>Sphingomonadales</taxon>
        <taxon>Sphingomonadaceae</taxon>
        <taxon>Sphingomonas</taxon>
    </lineage>
</organism>
<name>A0A418WK42_9SPHN</name>
<proteinExistence type="predicted"/>
<comment type="caution">
    <text evidence="2">The sequence shown here is derived from an EMBL/GenBank/DDBJ whole genome shotgun (WGS) entry which is preliminary data.</text>
</comment>
<reference evidence="2 3" key="1">
    <citation type="submission" date="2018-09" db="EMBL/GenBank/DDBJ databases">
        <authorList>
            <person name="Zhu H."/>
        </authorList>
    </citation>
    <scope>NUCLEOTIDE SEQUENCE [LARGE SCALE GENOMIC DNA]</scope>
    <source>
        <strain evidence="2 3">K2R01-6</strain>
    </source>
</reference>
<dbReference type="InterPro" id="IPR046150">
    <property type="entry name" value="DUF6152"/>
</dbReference>
<accession>A0A418WK42</accession>
<evidence type="ECO:0000313" key="2">
    <source>
        <dbReference type="EMBL" id="RJF90416.1"/>
    </source>
</evidence>
<dbReference type="OrthoDB" id="512581at2"/>
<evidence type="ECO:0000256" key="1">
    <source>
        <dbReference type="SAM" id="SignalP"/>
    </source>
</evidence>
<dbReference type="EMBL" id="QYUM01000003">
    <property type="protein sequence ID" value="RJF90416.1"/>
    <property type="molecule type" value="Genomic_DNA"/>
</dbReference>
<dbReference type="Proteomes" id="UP000286100">
    <property type="component" value="Unassembled WGS sequence"/>
</dbReference>
<evidence type="ECO:0000313" key="3">
    <source>
        <dbReference type="Proteomes" id="UP000286100"/>
    </source>
</evidence>
<feature type="chain" id="PRO_5019355198" evidence="1">
    <location>
        <begin position="23"/>
        <end position="117"/>
    </location>
</feature>
<protein>
    <submittedName>
        <fullName evidence="2">Uncharacterized protein</fullName>
    </submittedName>
</protein>